<proteinExistence type="predicted"/>
<dbReference type="PANTHER" id="PTHR23501:SF198">
    <property type="entry name" value="AZOLE RESISTANCE PROTEIN 1-RELATED"/>
    <property type="match status" value="1"/>
</dbReference>
<evidence type="ECO:0000256" key="5">
    <source>
        <dbReference type="SAM" id="Phobius"/>
    </source>
</evidence>
<evidence type="ECO:0000256" key="2">
    <source>
        <dbReference type="ARBA" id="ARBA00022692"/>
    </source>
</evidence>
<feature type="transmembrane region" description="Helical" evidence="5">
    <location>
        <begin position="12"/>
        <end position="33"/>
    </location>
</feature>
<dbReference type="Gene3D" id="1.20.1250.20">
    <property type="entry name" value="MFS general substrate transporter like domains"/>
    <property type="match status" value="1"/>
</dbReference>
<evidence type="ECO:0000256" key="3">
    <source>
        <dbReference type="ARBA" id="ARBA00022989"/>
    </source>
</evidence>
<accession>F2PW08</accession>
<dbReference type="Proteomes" id="UP000009169">
    <property type="component" value="Unassembled WGS sequence"/>
</dbReference>
<name>F2PW08_TRIEC</name>
<dbReference type="GO" id="GO:0005886">
    <property type="term" value="C:plasma membrane"/>
    <property type="evidence" value="ECO:0007669"/>
    <property type="project" value="TreeGrafter"/>
</dbReference>
<evidence type="ECO:0000256" key="4">
    <source>
        <dbReference type="ARBA" id="ARBA00023136"/>
    </source>
</evidence>
<keyword evidence="2 5" id="KW-0812">Transmembrane</keyword>
<evidence type="ECO:0000256" key="1">
    <source>
        <dbReference type="ARBA" id="ARBA00004141"/>
    </source>
</evidence>
<comment type="subcellular location">
    <subcellularLocation>
        <location evidence="1">Membrane</location>
        <topology evidence="1">Multi-pass membrane protein</topology>
    </subcellularLocation>
</comment>
<evidence type="ECO:0000313" key="7">
    <source>
        <dbReference type="Proteomes" id="UP000009169"/>
    </source>
</evidence>
<feature type="transmembrane region" description="Helical" evidence="5">
    <location>
        <begin position="112"/>
        <end position="133"/>
    </location>
</feature>
<keyword evidence="3 5" id="KW-1133">Transmembrane helix</keyword>
<organism evidence="6 7">
    <name type="scientific">Trichophyton equinum (strain ATCC MYA-4606 / CBS 127.97)</name>
    <name type="common">Horse ringworm fungus</name>
    <dbReference type="NCBI Taxonomy" id="559882"/>
    <lineage>
        <taxon>Eukaryota</taxon>
        <taxon>Fungi</taxon>
        <taxon>Dikarya</taxon>
        <taxon>Ascomycota</taxon>
        <taxon>Pezizomycotina</taxon>
        <taxon>Eurotiomycetes</taxon>
        <taxon>Eurotiomycetidae</taxon>
        <taxon>Onygenales</taxon>
        <taxon>Arthrodermataceae</taxon>
        <taxon>Trichophyton</taxon>
    </lineage>
</organism>
<sequence>MLKISVFTQRTVFASFFYSFCVGGSMMTIVYYLPIWFQAIKGASAVKSGEMNIPLLLSLMIGTLLAGMFVTKVVGYAAPFMIAGAMIMTIGAGLFSTFGITTGHAKWIGYQVVYGFGLGLGMQQGAAAIQAVIPKHDTPQAISFLFFGQQLGVRNIRTSLPNIDPGHISNSGATDFCNTISGPNRIKLLQAYNGALRHVFFLAIAVSGLAVAGAFLVEWKNLIEVEKEQNAEKDRLSGVVKEY</sequence>
<dbReference type="eggNOG" id="KOG0254">
    <property type="taxonomic scope" value="Eukaryota"/>
</dbReference>
<dbReference type="EMBL" id="DS995744">
    <property type="protein sequence ID" value="EGE06076.1"/>
    <property type="molecule type" value="Genomic_DNA"/>
</dbReference>
<keyword evidence="7" id="KW-1185">Reference proteome</keyword>
<evidence type="ECO:0000313" key="6">
    <source>
        <dbReference type="EMBL" id="EGE06076.1"/>
    </source>
</evidence>
<dbReference type="VEuPathDB" id="FungiDB:TEQG_05190"/>
<gene>
    <name evidence="6" type="ORF">TEQG_05190</name>
</gene>
<dbReference type="PANTHER" id="PTHR23501">
    <property type="entry name" value="MAJOR FACILITATOR SUPERFAMILY"/>
    <property type="match status" value="1"/>
</dbReference>
<dbReference type="GO" id="GO:0022857">
    <property type="term" value="F:transmembrane transporter activity"/>
    <property type="evidence" value="ECO:0007669"/>
    <property type="project" value="TreeGrafter"/>
</dbReference>
<dbReference type="AlphaFoldDB" id="F2PW08"/>
<keyword evidence="4 5" id="KW-0472">Membrane</keyword>
<reference evidence="7" key="1">
    <citation type="journal article" date="2012" name="MBio">
        <title>Comparative genome analysis of Trichophyton rubrum and related dermatophytes reveals candidate genes involved in infection.</title>
        <authorList>
            <person name="Martinez D.A."/>
            <person name="Oliver B.G."/>
            <person name="Graeser Y."/>
            <person name="Goldberg J.M."/>
            <person name="Li W."/>
            <person name="Martinez-Rossi N.M."/>
            <person name="Monod M."/>
            <person name="Shelest E."/>
            <person name="Barton R.C."/>
            <person name="Birch E."/>
            <person name="Brakhage A.A."/>
            <person name="Chen Z."/>
            <person name="Gurr S.J."/>
            <person name="Heiman D."/>
            <person name="Heitman J."/>
            <person name="Kosti I."/>
            <person name="Rossi A."/>
            <person name="Saif S."/>
            <person name="Samalova M."/>
            <person name="Saunders C.W."/>
            <person name="Shea T."/>
            <person name="Summerbell R.C."/>
            <person name="Xu J."/>
            <person name="Young S."/>
            <person name="Zeng Q."/>
            <person name="Birren B.W."/>
            <person name="Cuomo C.A."/>
            <person name="White T.C."/>
        </authorList>
    </citation>
    <scope>NUCLEOTIDE SEQUENCE [LARGE SCALE GENOMIC DNA]</scope>
    <source>
        <strain evidence="7">ATCC MYA-4606 / CBS 127.97</strain>
    </source>
</reference>
<feature type="transmembrane region" description="Helical" evidence="5">
    <location>
        <begin position="76"/>
        <end position="100"/>
    </location>
</feature>
<feature type="transmembrane region" description="Helical" evidence="5">
    <location>
        <begin position="53"/>
        <end position="70"/>
    </location>
</feature>
<dbReference type="InterPro" id="IPR036259">
    <property type="entry name" value="MFS_trans_sf"/>
</dbReference>
<dbReference type="FunFam" id="1.20.1250.20:FF:000196">
    <property type="entry name" value="MFS toxin efflux pump (AflT)"/>
    <property type="match status" value="1"/>
</dbReference>
<dbReference type="HOGENOM" id="CLU_000960_8_2_1"/>
<feature type="transmembrane region" description="Helical" evidence="5">
    <location>
        <begin position="198"/>
        <end position="217"/>
    </location>
</feature>
<dbReference type="SUPFAM" id="SSF103473">
    <property type="entry name" value="MFS general substrate transporter"/>
    <property type="match status" value="1"/>
</dbReference>
<protein>
    <submittedName>
        <fullName evidence="6">MFS multidrug transporter</fullName>
    </submittedName>
</protein>